<accession>A0ABW5A2Z9</accession>
<evidence type="ECO:0000256" key="2">
    <source>
        <dbReference type="SAM" id="SignalP"/>
    </source>
</evidence>
<organism evidence="3 4">
    <name type="scientific">Rhodobacter lacus</name>
    <dbReference type="NCBI Taxonomy" id="1641972"/>
    <lineage>
        <taxon>Bacteria</taxon>
        <taxon>Pseudomonadati</taxon>
        <taxon>Pseudomonadota</taxon>
        <taxon>Alphaproteobacteria</taxon>
        <taxon>Rhodobacterales</taxon>
        <taxon>Rhodobacter group</taxon>
        <taxon>Rhodobacter</taxon>
    </lineage>
</organism>
<dbReference type="EMBL" id="JBHUIX010000002">
    <property type="protein sequence ID" value="MFD2172643.1"/>
    <property type="molecule type" value="Genomic_DNA"/>
</dbReference>
<dbReference type="Proteomes" id="UP001597413">
    <property type="component" value="Unassembled WGS sequence"/>
</dbReference>
<comment type="caution">
    <text evidence="3">The sequence shown here is derived from an EMBL/GenBank/DDBJ whole genome shotgun (WGS) entry which is preliminary data.</text>
</comment>
<protein>
    <submittedName>
        <fullName evidence="3">DUF3108 domain-containing protein</fullName>
    </submittedName>
</protein>
<sequence>MRAAVRTLTALATGLALALAQPAQADQTDHIVFDVLLGGVKAGELVIDGKIAAGRYGAQGLMQTTGLAGMLKKIRYEATADGRVTRGGFSPRSVEVVSQRGDARSRNTVIYNGGVPASVIHEPPRTPRPNDVDPAKQGGTIDPLTALYAVLRDVSPDEACKLSVTLFDGTKRSQVALSAPEPAGAGLRCAGEYRRLEGFSEKDMAEKTRFPFTLTYAPTPDGAHLQVVDISTETILGKGRLKRR</sequence>
<gene>
    <name evidence="3" type="ORF">ACFSM0_00930</name>
</gene>
<feature type="chain" id="PRO_5045615674" evidence="2">
    <location>
        <begin position="26"/>
        <end position="244"/>
    </location>
</feature>
<keyword evidence="2" id="KW-0732">Signal</keyword>
<keyword evidence="4" id="KW-1185">Reference proteome</keyword>
<dbReference type="InterPro" id="IPR021457">
    <property type="entry name" value="DUF3108"/>
</dbReference>
<reference evidence="4" key="1">
    <citation type="journal article" date="2019" name="Int. J. Syst. Evol. Microbiol.">
        <title>The Global Catalogue of Microorganisms (GCM) 10K type strain sequencing project: providing services to taxonomists for standard genome sequencing and annotation.</title>
        <authorList>
            <consortium name="The Broad Institute Genomics Platform"/>
            <consortium name="The Broad Institute Genome Sequencing Center for Infectious Disease"/>
            <person name="Wu L."/>
            <person name="Ma J."/>
        </authorList>
    </citation>
    <scope>NUCLEOTIDE SEQUENCE [LARGE SCALE GENOMIC DNA]</scope>
    <source>
        <strain evidence="4">CCUG 55131</strain>
    </source>
</reference>
<evidence type="ECO:0000256" key="1">
    <source>
        <dbReference type="SAM" id="MobiDB-lite"/>
    </source>
</evidence>
<feature type="compositionally biased region" description="Basic and acidic residues" evidence="1">
    <location>
        <begin position="122"/>
        <end position="134"/>
    </location>
</feature>
<evidence type="ECO:0000313" key="4">
    <source>
        <dbReference type="Proteomes" id="UP001597413"/>
    </source>
</evidence>
<name>A0ABW5A2Z9_9RHOB</name>
<dbReference type="Pfam" id="PF11306">
    <property type="entry name" value="DUF3108"/>
    <property type="match status" value="1"/>
</dbReference>
<proteinExistence type="predicted"/>
<dbReference type="RefSeq" id="WP_377385808.1">
    <property type="nucleotide sequence ID" value="NZ_JBHUIX010000002.1"/>
</dbReference>
<feature type="signal peptide" evidence="2">
    <location>
        <begin position="1"/>
        <end position="25"/>
    </location>
</feature>
<evidence type="ECO:0000313" key="3">
    <source>
        <dbReference type="EMBL" id="MFD2172643.1"/>
    </source>
</evidence>
<feature type="region of interest" description="Disordered" evidence="1">
    <location>
        <begin position="115"/>
        <end position="138"/>
    </location>
</feature>